<evidence type="ECO:0000313" key="8">
    <source>
        <dbReference type="Proteomes" id="UP000837857"/>
    </source>
</evidence>
<dbReference type="PANTHER" id="PTHR23036">
    <property type="entry name" value="CYTOKINE RECEPTOR"/>
    <property type="match status" value="1"/>
</dbReference>
<evidence type="ECO:0000256" key="1">
    <source>
        <dbReference type="ARBA" id="ARBA00022729"/>
    </source>
</evidence>
<keyword evidence="8" id="KW-1185">Reference proteome</keyword>
<sequence length="153" mass="17170">MILFEIEAPPQESWNGELLGYALWWRGSNASRALTVAGWTSTRTRLGGLRPHARYEVRIRSFNSVGAGPPSAPLAAATLEDVPESPPQYVRCEPLSAQSLRVWWEPPPVAERGGLLLGYEITYQARLINIMSLWNLLLMHKNQTIETEGQKFP</sequence>
<dbReference type="SUPFAM" id="SSF49265">
    <property type="entry name" value="Fibronectin type III"/>
    <property type="match status" value="1"/>
</dbReference>
<evidence type="ECO:0000256" key="5">
    <source>
        <dbReference type="ARBA" id="ARBA00023180"/>
    </source>
</evidence>
<protein>
    <recommendedName>
        <fullName evidence="6">Fibronectin type-III domain-containing protein</fullName>
    </recommendedName>
</protein>
<keyword evidence="4" id="KW-0675">Receptor</keyword>
<feature type="non-terminal residue" evidence="7">
    <location>
        <position position="1"/>
    </location>
</feature>
<keyword evidence="3" id="KW-1015">Disulfide bond</keyword>
<gene>
    <name evidence="7" type="ORF">IPOD504_LOCUS7818</name>
</gene>
<name>A0ABN8I9I8_9NEOP</name>
<keyword evidence="2" id="KW-0677">Repeat</keyword>
<evidence type="ECO:0000256" key="3">
    <source>
        <dbReference type="ARBA" id="ARBA00023157"/>
    </source>
</evidence>
<keyword evidence="1" id="KW-0732">Signal</keyword>
<keyword evidence="5" id="KW-0325">Glycoprotein</keyword>
<dbReference type="CDD" id="cd00063">
    <property type="entry name" value="FN3"/>
    <property type="match status" value="2"/>
</dbReference>
<dbReference type="InterPro" id="IPR013783">
    <property type="entry name" value="Ig-like_fold"/>
</dbReference>
<accession>A0ABN8I9I8</accession>
<dbReference type="EMBL" id="OW152814">
    <property type="protein sequence ID" value="CAH2050972.1"/>
    <property type="molecule type" value="Genomic_DNA"/>
</dbReference>
<evidence type="ECO:0000313" key="7">
    <source>
        <dbReference type="EMBL" id="CAH2050972.1"/>
    </source>
</evidence>
<dbReference type="PROSITE" id="PS50853">
    <property type="entry name" value="FN3"/>
    <property type="match status" value="1"/>
</dbReference>
<evidence type="ECO:0000256" key="2">
    <source>
        <dbReference type="ARBA" id="ARBA00022737"/>
    </source>
</evidence>
<dbReference type="Proteomes" id="UP000837857">
    <property type="component" value="Chromosome 2"/>
</dbReference>
<evidence type="ECO:0000259" key="6">
    <source>
        <dbReference type="PROSITE" id="PS50853"/>
    </source>
</evidence>
<dbReference type="Pfam" id="PF00041">
    <property type="entry name" value="fn3"/>
    <property type="match status" value="1"/>
</dbReference>
<dbReference type="InterPro" id="IPR003961">
    <property type="entry name" value="FN3_dom"/>
</dbReference>
<feature type="domain" description="Fibronectin type-III" evidence="6">
    <location>
        <begin position="1"/>
        <end position="81"/>
    </location>
</feature>
<dbReference type="InterPro" id="IPR050379">
    <property type="entry name" value="Type-I_Cytokine_Rcpt"/>
</dbReference>
<evidence type="ECO:0000256" key="4">
    <source>
        <dbReference type="ARBA" id="ARBA00023170"/>
    </source>
</evidence>
<organism evidence="7 8">
    <name type="scientific">Iphiclides podalirius</name>
    <name type="common">scarce swallowtail</name>
    <dbReference type="NCBI Taxonomy" id="110791"/>
    <lineage>
        <taxon>Eukaryota</taxon>
        <taxon>Metazoa</taxon>
        <taxon>Ecdysozoa</taxon>
        <taxon>Arthropoda</taxon>
        <taxon>Hexapoda</taxon>
        <taxon>Insecta</taxon>
        <taxon>Pterygota</taxon>
        <taxon>Neoptera</taxon>
        <taxon>Endopterygota</taxon>
        <taxon>Lepidoptera</taxon>
        <taxon>Glossata</taxon>
        <taxon>Ditrysia</taxon>
        <taxon>Papilionoidea</taxon>
        <taxon>Papilionidae</taxon>
        <taxon>Papilioninae</taxon>
        <taxon>Iphiclides</taxon>
    </lineage>
</organism>
<dbReference type="InterPro" id="IPR036116">
    <property type="entry name" value="FN3_sf"/>
</dbReference>
<dbReference type="Gene3D" id="2.60.40.10">
    <property type="entry name" value="Immunoglobulins"/>
    <property type="match status" value="2"/>
</dbReference>
<proteinExistence type="predicted"/>
<reference evidence="7" key="1">
    <citation type="submission" date="2022-03" db="EMBL/GenBank/DDBJ databases">
        <authorList>
            <person name="Martin H S."/>
        </authorList>
    </citation>
    <scope>NUCLEOTIDE SEQUENCE</scope>
</reference>
<dbReference type="PANTHER" id="PTHR23036:SF151">
    <property type="entry name" value="FIBRONECTIN TYPE-III DOMAIN-CONTAINING PROTEIN"/>
    <property type="match status" value="1"/>
</dbReference>